<organism evidence="1 2">
    <name type="scientific">Rhizopus delemar</name>
    <dbReference type="NCBI Taxonomy" id="936053"/>
    <lineage>
        <taxon>Eukaryota</taxon>
        <taxon>Fungi</taxon>
        <taxon>Fungi incertae sedis</taxon>
        <taxon>Mucoromycota</taxon>
        <taxon>Mucoromycotina</taxon>
        <taxon>Mucoromycetes</taxon>
        <taxon>Mucorales</taxon>
        <taxon>Mucorineae</taxon>
        <taxon>Rhizopodaceae</taxon>
        <taxon>Rhizopus</taxon>
    </lineage>
</organism>
<dbReference type="EMBL" id="JAANIU010009101">
    <property type="protein sequence ID" value="KAG1533724.1"/>
    <property type="molecule type" value="Genomic_DNA"/>
</dbReference>
<name>A0A9P6XVZ0_9FUNG</name>
<sequence length="175" mass="18678">MTASPAAAVFARITEHFLADARAALAAGLHDPALDLRPDERELLHGQGDAALREHAQLKLNRVLLLELHAAARGGDIGPLDSAGALDEFMALATSEGFQQHLQRRYPVLLPRLSRMLEGQCAAVVELAARIGSDRALLTELLDRPAGAGAAAVRRRHADVQAALAAHRCHSRCPS</sequence>
<protein>
    <submittedName>
        <fullName evidence="1">Uncharacterized protein</fullName>
    </submittedName>
</protein>
<evidence type="ECO:0000313" key="2">
    <source>
        <dbReference type="Proteomes" id="UP000740926"/>
    </source>
</evidence>
<keyword evidence="2" id="KW-1185">Reference proteome</keyword>
<proteinExistence type="predicted"/>
<dbReference type="Proteomes" id="UP000740926">
    <property type="component" value="Unassembled WGS sequence"/>
</dbReference>
<dbReference type="AlphaFoldDB" id="A0A9P6XVZ0"/>
<accession>A0A9P6XVZ0</accession>
<comment type="caution">
    <text evidence="1">The sequence shown here is derived from an EMBL/GenBank/DDBJ whole genome shotgun (WGS) entry which is preliminary data.</text>
</comment>
<reference evidence="1 2" key="1">
    <citation type="journal article" date="2020" name="Microb. Genom.">
        <title>Genetic diversity of clinical and environmental Mucorales isolates obtained from an investigation of mucormycosis cases among solid organ transplant recipients.</title>
        <authorList>
            <person name="Nguyen M.H."/>
            <person name="Kaul D."/>
            <person name="Muto C."/>
            <person name="Cheng S.J."/>
            <person name="Richter R.A."/>
            <person name="Bruno V.M."/>
            <person name="Liu G."/>
            <person name="Beyhan S."/>
            <person name="Sundermann A.J."/>
            <person name="Mounaud S."/>
            <person name="Pasculle A.W."/>
            <person name="Nierman W.C."/>
            <person name="Driscoll E."/>
            <person name="Cumbie R."/>
            <person name="Clancy C.J."/>
            <person name="Dupont C.L."/>
        </authorList>
    </citation>
    <scope>NUCLEOTIDE SEQUENCE [LARGE SCALE GENOMIC DNA]</scope>
    <source>
        <strain evidence="1 2">GL24</strain>
    </source>
</reference>
<gene>
    <name evidence="1" type="ORF">G6F50_015771</name>
</gene>
<evidence type="ECO:0000313" key="1">
    <source>
        <dbReference type="EMBL" id="KAG1533724.1"/>
    </source>
</evidence>